<reference evidence="2 3" key="1">
    <citation type="submission" date="2019-08" db="EMBL/GenBank/DDBJ databases">
        <title>Actinomadura sp. nov. CYP1-5 isolated from mountain soil.</title>
        <authorList>
            <person name="Songsumanus A."/>
            <person name="Kuncharoen N."/>
            <person name="Kudo T."/>
            <person name="Yuki M."/>
            <person name="Igarashi Y."/>
            <person name="Tanasupawat S."/>
        </authorList>
    </citation>
    <scope>NUCLEOTIDE SEQUENCE [LARGE SCALE GENOMIC DNA]</scope>
    <source>
        <strain evidence="2 3">JCM 14158</strain>
    </source>
</reference>
<organism evidence="2 3">
    <name type="scientific">Actinomadura chibensis</name>
    <dbReference type="NCBI Taxonomy" id="392828"/>
    <lineage>
        <taxon>Bacteria</taxon>
        <taxon>Bacillati</taxon>
        <taxon>Actinomycetota</taxon>
        <taxon>Actinomycetes</taxon>
        <taxon>Streptosporangiales</taxon>
        <taxon>Thermomonosporaceae</taxon>
        <taxon>Actinomadura</taxon>
    </lineage>
</organism>
<sequence>MEGRAPLPPQEPARRLSSHAVKVGMVSALSLTLVACGSGSTTARCVDRNAPATGRSGYRVVPDDYCDVNDIDNGSTSSYGRYFWYYGGKRGSNGFVSGGSSYRPEGKIKSSGGRTLSRGGFGGGGRGGS</sequence>
<protein>
    <submittedName>
        <fullName evidence="2">Uncharacterized protein</fullName>
    </submittedName>
</protein>
<dbReference type="STRING" id="1220554.GCA_001552135_00289"/>
<dbReference type="Proteomes" id="UP000323380">
    <property type="component" value="Unassembled WGS sequence"/>
</dbReference>
<proteinExistence type="predicted"/>
<evidence type="ECO:0000313" key="2">
    <source>
        <dbReference type="EMBL" id="TYB43463.1"/>
    </source>
</evidence>
<accession>A0A5D0NGJ1</accession>
<keyword evidence="3" id="KW-1185">Reference proteome</keyword>
<name>A0A5D0NGJ1_9ACTN</name>
<gene>
    <name evidence="2" type="ORF">FXF69_27030</name>
</gene>
<feature type="region of interest" description="Disordered" evidence="1">
    <location>
        <begin position="96"/>
        <end position="129"/>
    </location>
</feature>
<dbReference type="EMBL" id="VSFG01000006">
    <property type="protein sequence ID" value="TYB43463.1"/>
    <property type="molecule type" value="Genomic_DNA"/>
</dbReference>
<comment type="caution">
    <text evidence="2">The sequence shown here is derived from an EMBL/GenBank/DDBJ whole genome shotgun (WGS) entry which is preliminary data.</text>
</comment>
<feature type="compositionally biased region" description="Gly residues" evidence="1">
    <location>
        <begin position="119"/>
        <end position="129"/>
    </location>
</feature>
<evidence type="ECO:0000256" key="1">
    <source>
        <dbReference type="SAM" id="MobiDB-lite"/>
    </source>
</evidence>
<evidence type="ECO:0000313" key="3">
    <source>
        <dbReference type="Proteomes" id="UP000323380"/>
    </source>
</evidence>
<dbReference type="AlphaFoldDB" id="A0A5D0NGJ1"/>